<feature type="transmembrane region" description="Helical" evidence="1">
    <location>
        <begin position="5"/>
        <end position="22"/>
    </location>
</feature>
<feature type="transmembrane region" description="Helical" evidence="1">
    <location>
        <begin position="28"/>
        <end position="49"/>
    </location>
</feature>
<evidence type="ECO:0000313" key="2">
    <source>
        <dbReference type="EMBL" id="CAG6654895.1"/>
    </source>
</evidence>
<dbReference type="EMBL" id="HBUF01179461">
    <property type="protein sequence ID" value="CAG6654895.1"/>
    <property type="molecule type" value="Transcribed_RNA"/>
</dbReference>
<accession>A0A8D8RPG9</accession>
<reference evidence="2" key="1">
    <citation type="submission" date="2021-05" db="EMBL/GenBank/DDBJ databases">
        <authorList>
            <person name="Alioto T."/>
            <person name="Alioto T."/>
            <person name="Gomez Garrido J."/>
        </authorList>
    </citation>
    <scope>NUCLEOTIDE SEQUENCE</scope>
</reference>
<organism evidence="2">
    <name type="scientific">Cacopsylla melanoneura</name>
    <dbReference type="NCBI Taxonomy" id="428564"/>
    <lineage>
        <taxon>Eukaryota</taxon>
        <taxon>Metazoa</taxon>
        <taxon>Ecdysozoa</taxon>
        <taxon>Arthropoda</taxon>
        <taxon>Hexapoda</taxon>
        <taxon>Insecta</taxon>
        <taxon>Pterygota</taxon>
        <taxon>Neoptera</taxon>
        <taxon>Paraneoptera</taxon>
        <taxon>Hemiptera</taxon>
        <taxon>Sternorrhyncha</taxon>
        <taxon>Psylloidea</taxon>
        <taxon>Psyllidae</taxon>
        <taxon>Psyllinae</taxon>
        <taxon>Cacopsylla</taxon>
    </lineage>
</organism>
<evidence type="ECO:0000256" key="1">
    <source>
        <dbReference type="SAM" id="Phobius"/>
    </source>
</evidence>
<proteinExistence type="predicted"/>
<keyword evidence="1" id="KW-0472">Membrane</keyword>
<protein>
    <submittedName>
        <fullName evidence="2">Uncharacterized protein</fullName>
    </submittedName>
</protein>
<feature type="transmembrane region" description="Helical" evidence="1">
    <location>
        <begin position="78"/>
        <end position="97"/>
    </location>
</feature>
<keyword evidence="1" id="KW-1133">Transmembrane helix</keyword>
<sequence>MIIKICLMFLIILAFRYLISWYQNMNSVGNYLVIACFPLFSFQIFVFYFSMFLEFSDQFNLFFFYPTVFHFQHKVQKVTNIVTDFLSIFIILMSFTAKQCYLHL</sequence>
<keyword evidence="1" id="KW-0812">Transmembrane</keyword>
<name>A0A8D8RPG9_9HEMI</name>
<dbReference type="AlphaFoldDB" id="A0A8D8RPG9"/>